<dbReference type="EMBL" id="JAFLVX010000011">
    <property type="protein sequence ID" value="MBO0476144.1"/>
    <property type="molecule type" value="Genomic_DNA"/>
</dbReference>
<comment type="caution">
    <text evidence="1">The sequence shown here is derived from an EMBL/GenBank/DDBJ whole genome shotgun (WGS) entry which is preliminary data.</text>
</comment>
<dbReference type="SUPFAM" id="SSF101478">
    <property type="entry name" value="ADP-ribosylglycohydrolase"/>
    <property type="match status" value="1"/>
</dbReference>
<dbReference type="Proteomes" id="UP000664857">
    <property type="component" value="Unassembled WGS sequence"/>
</dbReference>
<dbReference type="Gene3D" id="1.10.4080.10">
    <property type="entry name" value="ADP-ribosylation/Crystallin J1"/>
    <property type="match status" value="1"/>
</dbReference>
<dbReference type="InterPro" id="IPR036705">
    <property type="entry name" value="Ribosyl_crysJ1_sf"/>
</dbReference>
<evidence type="ECO:0000313" key="2">
    <source>
        <dbReference type="Proteomes" id="UP000664857"/>
    </source>
</evidence>
<reference evidence="1 2" key="1">
    <citation type="submission" date="2021-03" db="EMBL/GenBank/DDBJ databases">
        <title>Enterococcal diversity collection.</title>
        <authorList>
            <person name="Gilmore M.S."/>
            <person name="Schwartzman J."/>
            <person name="Van Tyne D."/>
            <person name="Martin M."/>
            <person name="Earl A.M."/>
            <person name="Manson A.L."/>
            <person name="Straub T."/>
            <person name="Salamzade R."/>
            <person name="Saavedra J."/>
            <person name="Lebreton F."/>
            <person name="Prichula J."/>
            <person name="Schaufler K."/>
            <person name="Gaca A."/>
            <person name="Sgardioli B."/>
            <person name="Wagenaar J."/>
            <person name="Strong T."/>
        </authorList>
    </citation>
    <scope>NUCLEOTIDE SEQUENCE [LARGE SCALE GENOMIC DNA]</scope>
    <source>
        <strain evidence="1 2">DIV0080</strain>
    </source>
</reference>
<protein>
    <submittedName>
        <fullName evidence="1">ADP-ribosylglycohydrolase family protein</fullName>
    </submittedName>
</protein>
<evidence type="ECO:0000313" key="1">
    <source>
        <dbReference type="EMBL" id="MBO0476144.1"/>
    </source>
</evidence>
<organism evidence="1 2">
    <name type="scientific">Candidatus Vagococcus giribetii</name>
    <dbReference type="NCBI Taxonomy" id="2230876"/>
    <lineage>
        <taxon>Bacteria</taxon>
        <taxon>Bacillati</taxon>
        <taxon>Bacillota</taxon>
        <taxon>Bacilli</taxon>
        <taxon>Lactobacillales</taxon>
        <taxon>Enterococcaceae</taxon>
        <taxon>Vagococcus</taxon>
    </lineage>
</organism>
<gene>
    <name evidence="1" type="ORF">DOK76_03620</name>
</gene>
<accession>A0ABS3HQW2</accession>
<dbReference type="InterPro" id="IPR005502">
    <property type="entry name" value="Ribosyl_crysJ1"/>
</dbReference>
<dbReference type="Gene3D" id="2.60.120.560">
    <property type="entry name" value="Exo-inulinase, domain 1"/>
    <property type="match status" value="1"/>
</dbReference>
<dbReference type="Pfam" id="PF03747">
    <property type="entry name" value="ADP_ribosyl_GH"/>
    <property type="match status" value="1"/>
</dbReference>
<proteinExistence type="predicted"/>
<dbReference type="RefSeq" id="WP_206965056.1">
    <property type="nucleotide sequence ID" value="NZ_JAFLVX010000011.1"/>
</dbReference>
<name>A0ABS3HQW2_9ENTE</name>
<sequence length="704" mass="78974">MEKKYHQQVYSGVLGKLLGVYLGRPVEGWEYEDILTTFGDVYTYKNHYTGAPLIVPDDDISGTFVFCRSLRDFGYEKIKSEQIGETWLNYIIENKTILWWGGLSRSTEHTAYLRLKEGIKAPLSGSKELNGKTISEQIGSQIFIDTWALMFPNDPEKTAYFSREAARVSHDGIAVEAAVFLAVMESLAFEEKQLDKLIKQALFYVSDELKELVETISDVCEKAKDWREVRQWISLHHGYDKYPGGCPMVTNHLVVLMSLLMARDDFHQSIMIATSAGWDTDCNAGNVGCLNAIRLGLDAFKDVGNLRQLVSDRMYVVSSDGGSCITDAVIESRQLIADSCLYTGASYEKPTERYAFEFPGSVQGFMPIKLNKFSQALTKISNTNESSQENGLKLSFEDLGRGSAASFGIDTFIDLTPKGKEGTSYFDVICSPTLYGSQPYFYEIEVDQEGLMIQHFYHYFDENDELACYMEAELELHKGTNIIQSIAPDFGGRPIYQLGFAISSTKTCSGDVIIRQLSLDQEPHHYELLSSREMTKSLTPWTTNTSWLNMFVSSAEKFAPDYQHTVAISHKEKNGVVTIGNSKWRNYSVSSNVVLGCQKRAGLVGRAQGHRRYYAGVLQDGKACILLMLNGKEVVLSAKPFDYQLEKSYQLELFFFKNQINFLIDGIKVVEAKDKILSEGGCGFLVDCGLIQAEGLLIKKTEGD</sequence>
<keyword evidence="2" id="KW-1185">Reference proteome</keyword>